<dbReference type="Proteomes" id="UP000298061">
    <property type="component" value="Unassembled WGS sequence"/>
</dbReference>
<dbReference type="OrthoDB" id="2135488at2759"/>
<gene>
    <name evidence="2" type="ORF">EWM64_g10487</name>
</gene>
<proteinExistence type="predicted"/>
<feature type="compositionally biased region" description="Polar residues" evidence="1">
    <location>
        <begin position="164"/>
        <end position="174"/>
    </location>
</feature>
<dbReference type="EMBL" id="SFCI01002773">
    <property type="protein sequence ID" value="TFY73525.1"/>
    <property type="molecule type" value="Genomic_DNA"/>
</dbReference>
<protein>
    <recommendedName>
        <fullName evidence="4">Essential protein Yae1 N-terminal domain-containing protein</fullName>
    </recommendedName>
</protein>
<dbReference type="InterPro" id="IPR052436">
    <property type="entry name" value="LTO1_adapter"/>
</dbReference>
<dbReference type="PANTHER" id="PTHR28532:SF1">
    <property type="entry name" value="ORAL CANCER OVEREXPRESSED 1"/>
    <property type="match status" value="1"/>
</dbReference>
<reference evidence="2 3" key="1">
    <citation type="submission" date="2019-02" db="EMBL/GenBank/DDBJ databases">
        <title>Genome sequencing of the rare red list fungi Hericium alpestre (H. flagellum).</title>
        <authorList>
            <person name="Buettner E."/>
            <person name="Kellner H."/>
        </authorList>
    </citation>
    <scope>NUCLEOTIDE SEQUENCE [LARGE SCALE GENOMIC DNA]</scope>
    <source>
        <strain evidence="2 3">DSM 108284</strain>
    </source>
</reference>
<keyword evidence="3" id="KW-1185">Reference proteome</keyword>
<feature type="compositionally biased region" description="Basic and acidic residues" evidence="1">
    <location>
        <begin position="199"/>
        <end position="212"/>
    </location>
</feature>
<dbReference type="STRING" id="135208.A0A4Y9ZFL0"/>
<comment type="caution">
    <text evidence="2">The sequence shown here is derived from an EMBL/GenBank/DDBJ whole genome shotgun (WGS) entry which is preliminary data.</text>
</comment>
<dbReference type="PANTHER" id="PTHR28532">
    <property type="entry name" value="GEO13458P1"/>
    <property type="match status" value="1"/>
</dbReference>
<feature type="region of interest" description="Disordered" evidence="1">
    <location>
        <begin position="280"/>
        <end position="318"/>
    </location>
</feature>
<evidence type="ECO:0000313" key="2">
    <source>
        <dbReference type="EMBL" id="TFY73525.1"/>
    </source>
</evidence>
<name>A0A4Y9ZFL0_9AGAM</name>
<evidence type="ECO:0000256" key="1">
    <source>
        <dbReference type="SAM" id="MobiDB-lite"/>
    </source>
</evidence>
<evidence type="ECO:0008006" key="4">
    <source>
        <dbReference type="Google" id="ProtNLM"/>
    </source>
</evidence>
<evidence type="ECO:0000313" key="3">
    <source>
        <dbReference type="Proteomes" id="UP000298061"/>
    </source>
</evidence>
<sequence>ALIVISVLSSAPPIVLHIDRTDFSTQNCTEIPDMGKKKRAATAAWRAAAATSQPTYTTMSPATQLVATVAPADPPVTIAANEPAPALTQQPNDSHARTACPAHPAPSIALHTTSGSPNAISAPRNASAASFATEREPDGNLAPATVKPREPRSVQTHLAPVTALRTSNVHTVTTGDAREPARSNIRPTAAALEPLDSADEPRSTRGANERPPPDLGAPANHDALPALSEPHHTSHAVPAVGEHHITSTPSPNASHTQFPALLAGPAATFAALATSIEQRGPPDSFLASPAPVFALHDPHDTVPHDPQHTRTRTRPATSIEEVDEGLVAQIQKTAEDEGWAEGCDAGTVVGRASGYREGYEAAKREVSNTISGPDGVPVVDTTPSPMASLTSRTDPAYAVPRAGPTTPLLASGVEPEQLLAPHADEPGKVLSANANTTPASSISDVDTIDGRLLQQIRREAYSRGYANGGDDAREDFQAALDQKRLDGYVAGREEEYRTWVDKKVADRSQLDLLKFWEGFKAAQQVAGASSILTCERADAHTQTDAPIAPPPHRMLSQFHPDLSHERKAGRTEGRDAGYLDGLEIGRKMGLMEGRERGFADGKFAGVQAGRVLERVEVRRIARPSVHVQTDDRPVRTYVDIAIRTSPTACIDAAMQTLPLYAAAMPFIEDPDPTLLDPTHLKEIMVTALYDGHAAGLKEGRHVGLQEGIKVGRECTRAEACRIMRTSCQVQTDDPPTLVHVHTAVAPAPFSWADDADSLPIRPPPPLSLWIHTATSPAFSAAWHSSITVPSIQVTTVFSTVLALINPACTPCSSSAALCF</sequence>
<feature type="non-terminal residue" evidence="2">
    <location>
        <position position="1"/>
    </location>
</feature>
<accession>A0A4Y9ZFL0</accession>
<organism evidence="2 3">
    <name type="scientific">Hericium alpestre</name>
    <dbReference type="NCBI Taxonomy" id="135208"/>
    <lineage>
        <taxon>Eukaryota</taxon>
        <taxon>Fungi</taxon>
        <taxon>Dikarya</taxon>
        <taxon>Basidiomycota</taxon>
        <taxon>Agaricomycotina</taxon>
        <taxon>Agaricomycetes</taxon>
        <taxon>Russulales</taxon>
        <taxon>Hericiaceae</taxon>
        <taxon>Hericium</taxon>
    </lineage>
</organism>
<feature type="compositionally biased region" description="Basic and acidic residues" evidence="1">
    <location>
        <begin position="296"/>
        <end position="308"/>
    </location>
</feature>
<dbReference type="AlphaFoldDB" id="A0A4Y9ZFL0"/>
<feature type="compositionally biased region" description="Polar residues" evidence="1">
    <location>
        <begin position="110"/>
        <end position="119"/>
    </location>
</feature>
<feature type="region of interest" description="Disordered" evidence="1">
    <location>
        <begin position="87"/>
        <end position="235"/>
    </location>
</feature>